<reference evidence="2" key="1">
    <citation type="submission" date="2018-11" db="EMBL/GenBank/DDBJ databases">
        <authorList>
            <person name="Grassa J C."/>
        </authorList>
    </citation>
    <scope>NUCLEOTIDE SEQUENCE [LARGE SCALE GENOMIC DNA]</scope>
</reference>
<keyword evidence="3" id="KW-1185">Reference proteome</keyword>
<organism evidence="2 3">
    <name type="scientific">Cannabis sativa</name>
    <name type="common">Hemp</name>
    <name type="synonym">Marijuana</name>
    <dbReference type="NCBI Taxonomy" id="3483"/>
    <lineage>
        <taxon>Eukaryota</taxon>
        <taxon>Viridiplantae</taxon>
        <taxon>Streptophyta</taxon>
        <taxon>Embryophyta</taxon>
        <taxon>Tracheophyta</taxon>
        <taxon>Spermatophyta</taxon>
        <taxon>Magnoliopsida</taxon>
        <taxon>eudicotyledons</taxon>
        <taxon>Gunneridae</taxon>
        <taxon>Pentapetalae</taxon>
        <taxon>rosids</taxon>
        <taxon>fabids</taxon>
        <taxon>Rosales</taxon>
        <taxon>Cannabaceae</taxon>
        <taxon>Cannabis</taxon>
    </lineage>
</organism>
<protein>
    <submittedName>
        <fullName evidence="2">Uncharacterized protein</fullName>
    </submittedName>
</protein>
<feature type="region of interest" description="Disordered" evidence="1">
    <location>
        <begin position="1"/>
        <end position="21"/>
    </location>
</feature>
<evidence type="ECO:0000313" key="3">
    <source>
        <dbReference type="Proteomes" id="UP000596661"/>
    </source>
</evidence>
<proteinExistence type="predicted"/>
<dbReference type="PANTHER" id="PTHR33116:SF84">
    <property type="entry name" value="RNA-DIRECTED DNA POLYMERASE"/>
    <property type="match status" value="1"/>
</dbReference>
<dbReference type="EMBL" id="UZAU01000598">
    <property type="status" value="NOT_ANNOTATED_CDS"/>
    <property type="molecule type" value="Genomic_DNA"/>
</dbReference>
<evidence type="ECO:0000313" key="2">
    <source>
        <dbReference type="EnsemblPlants" id="cds.evm.model.06.1199"/>
    </source>
</evidence>
<dbReference type="Gramene" id="evm.model.06.1199">
    <property type="protein sequence ID" value="cds.evm.model.06.1199"/>
    <property type="gene ID" value="evm.TU.06.1199"/>
</dbReference>
<dbReference type="AlphaFoldDB" id="A0A803PTH7"/>
<dbReference type="PANTHER" id="PTHR33116">
    <property type="entry name" value="REVERSE TRANSCRIPTASE ZINC-BINDING DOMAIN-CONTAINING PROTEIN-RELATED-RELATED"/>
    <property type="match status" value="1"/>
</dbReference>
<accession>A0A803PTH7</accession>
<name>A0A803PTH7_CANSA</name>
<feature type="region of interest" description="Disordered" evidence="1">
    <location>
        <begin position="251"/>
        <end position="271"/>
    </location>
</feature>
<dbReference type="Proteomes" id="UP000596661">
    <property type="component" value="Chromosome 6"/>
</dbReference>
<dbReference type="EnsemblPlants" id="evm.model.06.1199">
    <property type="protein sequence ID" value="cds.evm.model.06.1199"/>
    <property type="gene ID" value="evm.TU.06.1199"/>
</dbReference>
<sequence length="539" mass="61910">MAKTRSKMNGKPKYAIKKSKKKGPNIASNVIRTKSMDVVIGVAPWSIQRMGKMTLENNMGEGEIQRIKDAHQDFMKVIRAKEQCNSTLAQGFAKRIWKDKVDRVRMLAYGIFIIRFCSVGDRDSILNGGYIFFSRRLEYLDLKYWGKKLLFKIVGQLGNPIMIDDVTKERDRHNYPRILVEVMMNRDFQNLLEFEDEFGSNTHVGVKYEWKPTCSHCAESYKGEKVKEQEKPVETMIENTFSMLADSGITNPGITDDVANEQEDRESSNRGKKPFKYFRMWKSHPEYETKLREIWSQQVYGTKMYQVVSKLKALKQVFKEINRKGLSSLQSTTVQASSNLDDIQGKLQLDPPNHDLISADWKLEPNGTRWNEPHQIIKAFVTYYKSLLKSQMEGRKREDVKQALFGIPRNKASGPDGFSSFFFQDNWELLGEDLYYAVTSFLETGPQTLLPNPSKSATYSSNMARNELERIVAAAGFSVKEMHFTYLGVPIYTKKISRKECVVLADKMTARIKIWSSGNLSFVGRVVLINSVLMAIHAY</sequence>
<reference evidence="2" key="2">
    <citation type="submission" date="2021-03" db="UniProtKB">
        <authorList>
            <consortium name="EnsemblPlants"/>
        </authorList>
    </citation>
    <scope>IDENTIFICATION</scope>
</reference>
<evidence type="ECO:0000256" key="1">
    <source>
        <dbReference type="SAM" id="MobiDB-lite"/>
    </source>
</evidence>